<dbReference type="HOGENOM" id="CLU_038716_1_0_1"/>
<dbReference type="AlphaFoldDB" id="A0A0C3NUP0"/>
<evidence type="ECO:0000256" key="1">
    <source>
        <dbReference type="ARBA" id="ARBA00005564"/>
    </source>
</evidence>
<dbReference type="Gene3D" id="2.130.10.10">
    <property type="entry name" value="YVTN repeat-like/Quinoprotein amine dehydrogenase"/>
    <property type="match status" value="1"/>
</dbReference>
<dbReference type="InterPro" id="IPR050282">
    <property type="entry name" value="Cycloisomerase_2"/>
</dbReference>
<dbReference type="GO" id="GO:0017057">
    <property type="term" value="F:6-phosphogluconolactonase activity"/>
    <property type="evidence" value="ECO:0007669"/>
    <property type="project" value="TreeGrafter"/>
</dbReference>
<proteinExistence type="inferred from homology"/>
<comment type="similarity">
    <text evidence="1">Belongs to the cycloisomerase 2 family.</text>
</comment>
<dbReference type="STRING" id="745531.A0A0C3NUP0"/>
<gene>
    <name evidence="2" type="ORF">PHLGIDRAFT_29274</name>
</gene>
<dbReference type="Pfam" id="PF10282">
    <property type="entry name" value="Lactonase"/>
    <property type="match status" value="1"/>
</dbReference>
<accession>A0A0C3NUP0</accession>
<organism evidence="2 3">
    <name type="scientific">Phlebiopsis gigantea (strain 11061_1 CR5-6)</name>
    <name type="common">White-rot fungus</name>
    <name type="synonym">Peniophora gigantea</name>
    <dbReference type="NCBI Taxonomy" id="745531"/>
    <lineage>
        <taxon>Eukaryota</taxon>
        <taxon>Fungi</taxon>
        <taxon>Dikarya</taxon>
        <taxon>Basidiomycota</taxon>
        <taxon>Agaricomycotina</taxon>
        <taxon>Agaricomycetes</taxon>
        <taxon>Polyporales</taxon>
        <taxon>Phanerochaetaceae</taxon>
        <taxon>Phlebiopsis</taxon>
    </lineage>
</organism>
<dbReference type="OrthoDB" id="9972196at2759"/>
<sequence length="353" mass="37134">MVFHIYVGSYTNEIYTLAFDPDAPSLSLASTLTVGFHPSWLAAHPSDPSIVFAGIEQTEGEIAVVKFDEGGRGSLLGRVSSGGASPCTLVATDTELLVCNYESGTFAAIPLSPEAPYLDASQLASLAFSGTGPDKERQEASHPHQVIIHPDHKELLIPDLGADKTWRLTKDSTGAWSVQGHIQYKAGSGPRHVAFHAGVLYTLLELSSEISAHRFAPLPAAPALLSTVPTMSSFPRPAAELGMLAAEVLVPAPNAAFPAPYLYASNRNDPAPAGDVVAVYSLADPAAPQLVAEVRSGLHHLRGMAFGGAHSEYLVAGGANGHKVKVFERTDGGRGLREVASLDLQAPTGFLWA</sequence>
<evidence type="ECO:0000313" key="2">
    <source>
        <dbReference type="EMBL" id="KIP09049.1"/>
    </source>
</evidence>
<dbReference type="Proteomes" id="UP000053257">
    <property type="component" value="Unassembled WGS sequence"/>
</dbReference>
<dbReference type="InterPro" id="IPR015943">
    <property type="entry name" value="WD40/YVTN_repeat-like_dom_sf"/>
</dbReference>
<name>A0A0C3NUP0_PHLG1</name>
<dbReference type="EMBL" id="KN840471">
    <property type="protein sequence ID" value="KIP09049.1"/>
    <property type="molecule type" value="Genomic_DNA"/>
</dbReference>
<dbReference type="SUPFAM" id="SSF75011">
    <property type="entry name" value="3-carboxy-cis,cis-mucoante lactonizing enzyme"/>
    <property type="match status" value="1"/>
</dbReference>
<dbReference type="PANTHER" id="PTHR30344:SF1">
    <property type="entry name" value="6-PHOSPHOGLUCONOLACTONASE"/>
    <property type="match status" value="1"/>
</dbReference>
<evidence type="ECO:0000313" key="3">
    <source>
        <dbReference type="Proteomes" id="UP000053257"/>
    </source>
</evidence>
<reference evidence="2 3" key="1">
    <citation type="journal article" date="2014" name="PLoS Genet.">
        <title>Analysis of the Phlebiopsis gigantea genome, transcriptome and secretome provides insight into its pioneer colonization strategies of wood.</title>
        <authorList>
            <person name="Hori C."/>
            <person name="Ishida T."/>
            <person name="Igarashi K."/>
            <person name="Samejima M."/>
            <person name="Suzuki H."/>
            <person name="Master E."/>
            <person name="Ferreira P."/>
            <person name="Ruiz-Duenas F.J."/>
            <person name="Held B."/>
            <person name="Canessa P."/>
            <person name="Larrondo L.F."/>
            <person name="Schmoll M."/>
            <person name="Druzhinina I.S."/>
            <person name="Kubicek C.P."/>
            <person name="Gaskell J.A."/>
            <person name="Kersten P."/>
            <person name="St John F."/>
            <person name="Glasner J."/>
            <person name="Sabat G."/>
            <person name="Splinter BonDurant S."/>
            <person name="Syed K."/>
            <person name="Yadav J."/>
            <person name="Mgbeahuruike A.C."/>
            <person name="Kovalchuk A."/>
            <person name="Asiegbu F.O."/>
            <person name="Lackner G."/>
            <person name="Hoffmeister D."/>
            <person name="Rencoret J."/>
            <person name="Gutierrez A."/>
            <person name="Sun H."/>
            <person name="Lindquist E."/>
            <person name="Barry K."/>
            <person name="Riley R."/>
            <person name="Grigoriev I.V."/>
            <person name="Henrissat B."/>
            <person name="Kues U."/>
            <person name="Berka R.M."/>
            <person name="Martinez A.T."/>
            <person name="Covert S.F."/>
            <person name="Blanchette R.A."/>
            <person name="Cullen D."/>
        </authorList>
    </citation>
    <scope>NUCLEOTIDE SEQUENCE [LARGE SCALE GENOMIC DNA]</scope>
    <source>
        <strain evidence="2 3">11061_1 CR5-6</strain>
    </source>
</reference>
<protein>
    <recommendedName>
        <fullName evidence="4">Isomerase YbhE</fullName>
    </recommendedName>
</protein>
<dbReference type="InterPro" id="IPR019405">
    <property type="entry name" value="Lactonase_7-beta_prop"/>
</dbReference>
<keyword evidence="3" id="KW-1185">Reference proteome</keyword>
<evidence type="ECO:0008006" key="4">
    <source>
        <dbReference type="Google" id="ProtNLM"/>
    </source>
</evidence>
<dbReference type="PANTHER" id="PTHR30344">
    <property type="entry name" value="6-PHOSPHOGLUCONOLACTONASE-RELATED"/>
    <property type="match status" value="1"/>
</dbReference>